<reference evidence="8 9" key="1">
    <citation type="submission" date="2018-08" db="EMBL/GenBank/DDBJ databases">
        <title>Genomic Encyclopedia of Archaeal and Bacterial Type Strains, Phase II (KMG-II): from individual species to whole genera.</title>
        <authorList>
            <person name="Goeker M."/>
        </authorList>
    </citation>
    <scope>NUCLEOTIDE SEQUENCE [LARGE SCALE GENOMIC DNA]</scope>
    <source>
        <strain evidence="8 9">DSM 5002</strain>
    </source>
</reference>
<dbReference type="InterPro" id="IPR008457">
    <property type="entry name" value="Cu-R_CopD_dom"/>
</dbReference>
<proteinExistence type="predicted"/>
<keyword evidence="5 6" id="KW-0472">Membrane</keyword>
<keyword evidence="9" id="KW-1185">Reference proteome</keyword>
<dbReference type="AlphaFoldDB" id="A0A397Q4Y0"/>
<feature type="transmembrane region" description="Helical" evidence="6">
    <location>
        <begin position="219"/>
        <end position="238"/>
    </location>
</feature>
<dbReference type="PANTHER" id="PTHR34820">
    <property type="entry name" value="INNER MEMBRANE PROTEIN YEBZ"/>
    <property type="match status" value="1"/>
</dbReference>
<accession>A0A397Q4Y0</accession>
<comment type="subcellular location">
    <subcellularLocation>
        <location evidence="1">Cell membrane</location>
        <topology evidence="1">Multi-pass membrane protein</topology>
    </subcellularLocation>
</comment>
<evidence type="ECO:0000256" key="1">
    <source>
        <dbReference type="ARBA" id="ARBA00004651"/>
    </source>
</evidence>
<comment type="caution">
    <text evidence="8">The sequence shown here is derived from an EMBL/GenBank/DDBJ whole genome shotgun (WGS) entry which is preliminary data.</text>
</comment>
<evidence type="ECO:0000256" key="4">
    <source>
        <dbReference type="ARBA" id="ARBA00022989"/>
    </source>
</evidence>
<feature type="domain" description="Copper resistance protein D" evidence="7">
    <location>
        <begin position="176"/>
        <end position="275"/>
    </location>
</feature>
<dbReference type="Pfam" id="PF05425">
    <property type="entry name" value="CopD"/>
    <property type="match status" value="1"/>
</dbReference>
<dbReference type="RefSeq" id="WP_119060840.1">
    <property type="nucleotide sequence ID" value="NZ_QXDF01000001.1"/>
</dbReference>
<dbReference type="GO" id="GO:0006825">
    <property type="term" value="P:copper ion transport"/>
    <property type="evidence" value="ECO:0007669"/>
    <property type="project" value="InterPro"/>
</dbReference>
<feature type="transmembrane region" description="Helical" evidence="6">
    <location>
        <begin position="141"/>
        <end position="164"/>
    </location>
</feature>
<evidence type="ECO:0000256" key="3">
    <source>
        <dbReference type="ARBA" id="ARBA00022692"/>
    </source>
</evidence>
<sequence length="284" mass="29769">MALAEADGLAVLLRMAVYGGTVLAAGAVLFRLSFPALLVDPALRKQLWFGAGLIIICEPLRYLLFLQQIAGGDLALALSPSMRWIGMETPLGQAAVVRVAAVVVMLVAGLRWRALGLAATGAMIGAYLIEGHTASSDPRALLAPLLFVHLLAVHWWIGGLPGLFAASGSAPARDLARAVRRFGNFAAWAVGALVIAGGILLGLLTGWRLDLASGYQQSFLLKLAAVALILATAALNRWRLTPALESNSETGREALRTSLIVEMVVSVLILLATALAISFPPGGH</sequence>
<evidence type="ECO:0000256" key="6">
    <source>
        <dbReference type="SAM" id="Phobius"/>
    </source>
</evidence>
<name>A0A397Q4Y0_9HYPH</name>
<dbReference type="OrthoDB" id="8374223at2"/>
<feature type="transmembrane region" description="Helical" evidence="6">
    <location>
        <begin position="90"/>
        <end position="107"/>
    </location>
</feature>
<dbReference type="EMBL" id="QXDF01000001">
    <property type="protein sequence ID" value="RIA56003.1"/>
    <property type="molecule type" value="Genomic_DNA"/>
</dbReference>
<evidence type="ECO:0000259" key="7">
    <source>
        <dbReference type="Pfam" id="PF05425"/>
    </source>
</evidence>
<feature type="transmembrane region" description="Helical" evidence="6">
    <location>
        <begin position="46"/>
        <end position="70"/>
    </location>
</feature>
<evidence type="ECO:0000256" key="2">
    <source>
        <dbReference type="ARBA" id="ARBA00022475"/>
    </source>
</evidence>
<feature type="transmembrane region" description="Helical" evidence="6">
    <location>
        <begin position="259"/>
        <end position="279"/>
    </location>
</feature>
<evidence type="ECO:0000313" key="8">
    <source>
        <dbReference type="EMBL" id="RIA56003.1"/>
    </source>
</evidence>
<gene>
    <name evidence="8" type="ORF">BXY53_1094</name>
</gene>
<organism evidence="8 9">
    <name type="scientific">Dichotomicrobium thermohalophilum</name>
    <dbReference type="NCBI Taxonomy" id="933063"/>
    <lineage>
        <taxon>Bacteria</taxon>
        <taxon>Pseudomonadati</taxon>
        <taxon>Pseudomonadota</taxon>
        <taxon>Alphaproteobacteria</taxon>
        <taxon>Hyphomicrobiales</taxon>
        <taxon>Hyphomicrobiaceae</taxon>
        <taxon>Dichotomicrobium</taxon>
    </lineage>
</organism>
<evidence type="ECO:0000256" key="5">
    <source>
        <dbReference type="ARBA" id="ARBA00023136"/>
    </source>
</evidence>
<dbReference type="GO" id="GO:0005886">
    <property type="term" value="C:plasma membrane"/>
    <property type="evidence" value="ECO:0007669"/>
    <property type="project" value="UniProtKB-SubCell"/>
</dbReference>
<feature type="transmembrane region" description="Helical" evidence="6">
    <location>
        <begin position="114"/>
        <end position="129"/>
    </location>
</feature>
<keyword evidence="3 6" id="KW-0812">Transmembrane</keyword>
<evidence type="ECO:0000313" key="9">
    <source>
        <dbReference type="Proteomes" id="UP000266273"/>
    </source>
</evidence>
<dbReference type="Proteomes" id="UP000266273">
    <property type="component" value="Unassembled WGS sequence"/>
</dbReference>
<dbReference type="PANTHER" id="PTHR34820:SF4">
    <property type="entry name" value="INNER MEMBRANE PROTEIN YEBZ"/>
    <property type="match status" value="1"/>
</dbReference>
<protein>
    <submittedName>
        <fullName evidence="8">Putative copper resistance protein D</fullName>
    </submittedName>
</protein>
<dbReference type="InterPro" id="IPR032694">
    <property type="entry name" value="CopC/D"/>
</dbReference>
<keyword evidence="4 6" id="KW-1133">Transmembrane helix</keyword>
<feature type="transmembrane region" description="Helical" evidence="6">
    <location>
        <begin position="12"/>
        <end position="34"/>
    </location>
</feature>
<keyword evidence="2" id="KW-1003">Cell membrane</keyword>
<feature type="transmembrane region" description="Helical" evidence="6">
    <location>
        <begin position="185"/>
        <end position="207"/>
    </location>
</feature>